<dbReference type="PROSITE" id="PS00455">
    <property type="entry name" value="AMP_BINDING"/>
    <property type="match status" value="1"/>
</dbReference>
<dbReference type="InterPro" id="IPR045851">
    <property type="entry name" value="AMP-bd_C_sf"/>
</dbReference>
<keyword evidence="5" id="KW-1185">Reference proteome</keyword>
<keyword evidence="4" id="KW-0436">Ligase</keyword>
<dbReference type="Pfam" id="PF13193">
    <property type="entry name" value="AMP-binding_C"/>
    <property type="match status" value="1"/>
</dbReference>
<gene>
    <name evidence="4" type="ORF">HW532_09245</name>
</gene>
<dbReference type="GO" id="GO:0016878">
    <property type="term" value="F:acid-thiol ligase activity"/>
    <property type="evidence" value="ECO:0007669"/>
    <property type="project" value="UniProtKB-ARBA"/>
</dbReference>
<feature type="domain" description="AMP-dependent synthetase/ligase" evidence="2">
    <location>
        <begin position="23"/>
        <end position="372"/>
    </location>
</feature>
<reference evidence="4 5" key="1">
    <citation type="submission" date="2020-06" db="EMBL/GenBank/DDBJ databases">
        <title>Genome sequence of 2 isolates from Red Sea Mangroves.</title>
        <authorList>
            <person name="Sefrji F."/>
            <person name="Michoud G."/>
            <person name="Merlino G."/>
            <person name="Daffonchio D."/>
        </authorList>
    </citation>
    <scope>NUCLEOTIDE SEQUENCE [LARGE SCALE GENOMIC DNA]</scope>
    <source>
        <strain evidence="4 5">R1DC25</strain>
    </source>
</reference>
<dbReference type="Gene3D" id="3.30.300.30">
    <property type="match status" value="1"/>
</dbReference>
<dbReference type="AlphaFoldDB" id="A0A7S8C3U8"/>
<dbReference type="InterPro" id="IPR000873">
    <property type="entry name" value="AMP-dep_synth/lig_dom"/>
</dbReference>
<dbReference type="InterPro" id="IPR020845">
    <property type="entry name" value="AMP-binding_CS"/>
</dbReference>
<dbReference type="KEGG" id="kmn:HW532_09245"/>
<dbReference type="Proteomes" id="UP000593594">
    <property type="component" value="Chromosome"/>
</dbReference>
<evidence type="ECO:0000313" key="4">
    <source>
        <dbReference type="EMBL" id="QPC42857.1"/>
    </source>
</evidence>
<name>A0A7S8C3U8_9HYPH</name>
<dbReference type="EMBL" id="CP058214">
    <property type="protein sequence ID" value="QPC42857.1"/>
    <property type="molecule type" value="Genomic_DNA"/>
</dbReference>
<dbReference type="Pfam" id="PF00501">
    <property type="entry name" value="AMP-binding"/>
    <property type="match status" value="1"/>
</dbReference>
<evidence type="ECO:0000313" key="5">
    <source>
        <dbReference type="Proteomes" id="UP000593594"/>
    </source>
</evidence>
<dbReference type="SUPFAM" id="SSF56801">
    <property type="entry name" value="Acetyl-CoA synthetase-like"/>
    <property type="match status" value="1"/>
</dbReference>
<dbReference type="PANTHER" id="PTHR43767:SF1">
    <property type="entry name" value="NONRIBOSOMAL PEPTIDE SYNTHASE PES1 (EUROFUNG)-RELATED"/>
    <property type="match status" value="1"/>
</dbReference>
<dbReference type="PANTHER" id="PTHR43767">
    <property type="entry name" value="LONG-CHAIN-FATTY-ACID--COA LIGASE"/>
    <property type="match status" value="1"/>
</dbReference>
<dbReference type="InterPro" id="IPR050237">
    <property type="entry name" value="ATP-dep_AMP-bd_enzyme"/>
</dbReference>
<feature type="region of interest" description="Disordered" evidence="1">
    <location>
        <begin position="316"/>
        <end position="337"/>
    </location>
</feature>
<sequence length="512" mass="54361">MSTACLPPEAWIHILVDRLGDMRADDEVLADDGHALTGRMLAAAVEEAAGHLAGLGVRGGDRVLVVNENCVALAVAIFALSRLGAWVVPLNARLTGEELSAISAHATPRLALYMTGVSPAAREHAERAGAEPVDLGPIGEVMAGPVADSVPEPVETDGRDQVAALIYTSGTTGTPKGVMLTHANLLFVARMSGHLRRLSPKDRVYGVLPVSHVFGLASMFLGSLCYGTRLRLVARFDAKAAARALEEDRVSVFQGVPAMYARLLELATVRGAPLAAPDLRYISAGGAPLDMTLKRRVEEMWGLALHNGYGLTETAPTVSTTDIDRPAADDTVGPPMPGLGIRIEDPATGREAGPGAIGELCVKGPLVMKGYYRDPDGTARVLEPDGWFHTGDLARRDAEGNLYIVGRLKELIIRSGFNVYPVEVEAALNTHPDVALCAVVGRPVDGNEEVVACVQPVAGSALDEAALRAHVEARLAPYKRPSRYLIMAELPATPTGKLLKATLARMVRDEMR</sequence>
<organism evidence="4 5">
    <name type="scientific">Kaustia mangrovi</name>
    <dbReference type="NCBI Taxonomy" id="2593653"/>
    <lineage>
        <taxon>Bacteria</taxon>
        <taxon>Pseudomonadati</taxon>
        <taxon>Pseudomonadota</taxon>
        <taxon>Alphaproteobacteria</taxon>
        <taxon>Hyphomicrobiales</taxon>
        <taxon>Parvibaculaceae</taxon>
        <taxon>Kaustia</taxon>
    </lineage>
</organism>
<proteinExistence type="predicted"/>
<dbReference type="RefSeq" id="WP_213164096.1">
    <property type="nucleotide sequence ID" value="NZ_CP058214.1"/>
</dbReference>
<protein>
    <submittedName>
        <fullName evidence="4">Acyl--CoA ligase</fullName>
    </submittedName>
</protein>
<evidence type="ECO:0000259" key="2">
    <source>
        <dbReference type="Pfam" id="PF00501"/>
    </source>
</evidence>
<evidence type="ECO:0000256" key="1">
    <source>
        <dbReference type="SAM" id="MobiDB-lite"/>
    </source>
</evidence>
<dbReference type="InterPro" id="IPR042099">
    <property type="entry name" value="ANL_N_sf"/>
</dbReference>
<accession>A0A7S8C3U8</accession>
<dbReference type="InterPro" id="IPR025110">
    <property type="entry name" value="AMP-bd_C"/>
</dbReference>
<dbReference type="Gene3D" id="3.40.50.12780">
    <property type="entry name" value="N-terminal domain of ligase-like"/>
    <property type="match status" value="1"/>
</dbReference>
<evidence type="ECO:0000259" key="3">
    <source>
        <dbReference type="Pfam" id="PF13193"/>
    </source>
</evidence>
<feature type="domain" description="AMP-binding enzyme C-terminal" evidence="3">
    <location>
        <begin position="423"/>
        <end position="497"/>
    </location>
</feature>